<sequence>MMRDLQQALVADPEEVKEGDVISSLTFTGKKKRQEGFLDFLRTGGSGKGREDDEDSGRGAEDRIIVFSFCRLRFHTAEPQTRSKVQFDVHFPSY</sequence>
<evidence type="ECO:0000313" key="1">
    <source>
        <dbReference type="EMBL" id="KAF6198098.1"/>
    </source>
</evidence>
<protein>
    <submittedName>
        <fullName evidence="1">Uncharacterized protein</fullName>
    </submittedName>
</protein>
<name>A0A8S9WPP3_APOLU</name>
<keyword evidence="2" id="KW-1185">Reference proteome</keyword>
<evidence type="ECO:0000313" key="2">
    <source>
        <dbReference type="Proteomes" id="UP000466442"/>
    </source>
</evidence>
<organism evidence="1 2">
    <name type="scientific">Apolygus lucorum</name>
    <name type="common">Small green plant bug</name>
    <name type="synonym">Lygocoris lucorum</name>
    <dbReference type="NCBI Taxonomy" id="248454"/>
    <lineage>
        <taxon>Eukaryota</taxon>
        <taxon>Metazoa</taxon>
        <taxon>Ecdysozoa</taxon>
        <taxon>Arthropoda</taxon>
        <taxon>Hexapoda</taxon>
        <taxon>Insecta</taxon>
        <taxon>Pterygota</taxon>
        <taxon>Neoptera</taxon>
        <taxon>Paraneoptera</taxon>
        <taxon>Hemiptera</taxon>
        <taxon>Heteroptera</taxon>
        <taxon>Panheteroptera</taxon>
        <taxon>Cimicomorpha</taxon>
        <taxon>Miridae</taxon>
        <taxon>Mirini</taxon>
        <taxon>Apolygus</taxon>
    </lineage>
</organism>
<proteinExistence type="predicted"/>
<comment type="caution">
    <text evidence="1">The sequence shown here is derived from an EMBL/GenBank/DDBJ whole genome shotgun (WGS) entry which is preliminary data.</text>
</comment>
<gene>
    <name evidence="1" type="ORF">GE061_007845</name>
</gene>
<dbReference type="EMBL" id="WIXP02000016">
    <property type="protein sequence ID" value="KAF6198098.1"/>
    <property type="molecule type" value="Genomic_DNA"/>
</dbReference>
<accession>A0A8S9WPP3</accession>
<dbReference type="Proteomes" id="UP000466442">
    <property type="component" value="Linkage Group LG16"/>
</dbReference>
<reference evidence="1" key="1">
    <citation type="journal article" date="2021" name="Mol. Ecol. Resour.">
        <title>Apolygus lucorum genome provides insights into omnivorousness and mesophyll feeding.</title>
        <authorList>
            <person name="Liu Y."/>
            <person name="Liu H."/>
            <person name="Wang H."/>
            <person name="Huang T."/>
            <person name="Liu B."/>
            <person name="Yang B."/>
            <person name="Yin L."/>
            <person name="Li B."/>
            <person name="Zhang Y."/>
            <person name="Zhang S."/>
            <person name="Jiang F."/>
            <person name="Zhang X."/>
            <person name="Ren Y."/>
            <person name="Wang B."/>
            <person name="Wang S."/>
            <person name="Lu Y."/>
            <person name="Wu K."/>
            <person name="Fan W."/>
            <person name="Wang G."/>
        </authorList>
    </citation>
    <scope>NUCLEOTIDE SEQUENCE</scope>
    <source>
        <strain evidence="1">12Hb</strain>
    </source>
</reference>
<dbReference type="AlphaFoldDB" id="A0A8S9WPP3"/>